<organism evidence="3 4">
    <name type="scientific">Beta vulgaris subsp. vulgaris</name>
    <name type="common">Beet</name>
    <dbReference type="NCBI Taxonomy" id="3555"/>
    <lineage>
        <taxon>Eukaryota</taxon>
        <taxon>Viridiplantae</taxon>
        <taxon>Streptophyta</taxon>
        <taxon>Embryophyta</taxon>
        <taxon>Tracheophyta</taxon>
        <taxon>Spermatophyta</taxon>
        <taxon>Magnoliopsida</taxon>
        <taxon>eudicotyledons</taxon>
        <taxon>Gunneridae</taxon>
        <taxon>Pentapetalae</taxon>
        <taxon>Caryophyllales</taxon>
        <taxon>Chenopodiaceae</taxon>
        <taxon>Betoideae</taxon>
        <taxon>Beta</taxon>
    </lineage>
</organism>
<dbReference type="PANTHER" id="PTHR13299:SF0">
    <property type="entry name" value="PEROXISOMAL MEMBRANE PROTEIN PEX16"/>
    <property type="match status" value="1"/>
</dbReference>
<dbReference type="InterPro" id="IPR013919">
    <property type="entry name" value="Pex16"/>
</dbReference>
<dbReference type="GO" id="GO:0005778">
    <property type="term" value="C:peroxisomal membrane"/>
    <property type="evidence" value="ECO:0007669"/>
    <property type="project" value="UniProtKB-SubCell"/>
</dbReference>
<dbReference type="GO" id="GO:0007031">
    <property type="term" value="P:peroxisome organization"/>
    <property type="evidence" value="ECO:0007669"/>
    <property type="project" value="UniProtKB-KW"/>
</dbReference>
<evidence type="ECO:0000256" key="1">
    <source>
        <dbReference type="ARBA" id="ARBA00009505"/>
    </source>
</evidence>
<keyword evidence="2" id="KW-0962">Peroxisome biogenesis</keyword>
<dbReference type="OrthoDB" id="2021143at2759"/>
<dbReference type="EMBL" id="KQ100240">
    <property type="protein sequence ID" value="KMS93662.1"/>
    <property type="molecule type" value="Genomic_DNA"/>
</dbReference>
<keyword evidence="4" id="KW-1185">Reference proteome</keyword>
<comment type="subcellular location">
    <subcellularLocation>
        <location evidence="2">Peroxisome membrane</location>
    </subcellularLocation>
</comment>
<protein>
    <recommendedName>
        <fullName evidence="2">Peroxisomal membrane protein PEX16</fullName>
    </recommendedName>
</protein>
<dbReference type="PANTHER" id="PTHR13299">
    <property type="entry name" value="PEROXISOMAL MEMBRANE PROTEIN PEX16"/>
    <property type="match status" value="1"/>
</dbReference>
<sequence length="141" mass="16385">MYRRHGRSAVRPHGVFCSPSIKYGKVTPFQLASEILFIVRPVIYVSGVLKYSLRSWKPFFAALLTDVMSRGLIGKMNDMTPRQRQEVHRRTFLWLFYLLRSPCFENYTMYPLIKSLSLCEKLPLIGVLFGKEPPWLLLAVS</sequence>
<keyword evidence="2" id="KW-0576">Peroxisome</keyword>
<dbReference type="Pfam" id="PF08610">
    <property type="entry name" value="Pex16"/>
    <property type="match status" value="1"/>
</dbReference>
<evidence type="ECO:0000313" key="4">
    <source>
        <dbReference type="Proteomes" id="UP000035740"/>
    </source>
</evidence>
<evidence type="ECO:0000313" key="3">
    <source>
        <dbReference type="EMBL" id="KMS93662.1"/>
    </source>
</evidence>
<dbReference type="OMA" id="CEKLPLI"/>
<dbReference type="AlphaFoldDB" id="A0A0J8B197"/>
<accession>A0A0J8B197</accession>
<reference evidence="3 4" key="1">
    <citation type="journal article" date="2014" name="Nature">
        <title>The genome of the recently domesticated crop plant sugar beet (Beta vulgaris).</title>
        <authorList>
            <person name="Dohm J.C."/>
            <person name="Minoche A.E."/>
            <person name="Holtgrawe D."/>
            <person name="Capella-Gutierrez S."/>
            <person name="Zakrzewski F."/>
            <person name="Tafer H."/>
            <person name="Rupp O."/>
            <person name="Sorensen T.R."/>
            <person name="Stracke R."/>
            <person name="Reinhardt R."/>
            <person name="Goesmann A."/>
            <person name="Kraft T."/>
            <person name="Schulz B."/>
            <person name="Stadler P.F."/>
            <person name="Schmidt T."/>
            <person name="Gabaldon T."/>
            <person name="Lehrach H."/>
            <person name="Weisshaar B."/>
            <person name="Himmelbauer H."/>
        </authorList>
    </citation>
    <scope>NUCLEOTIDE SEQUENCE [LARGE SCALE GENOMIC DNA]</scope>
    <source>
        <tissue evidence="3">Taproot</tissue>
    </source>
</reference>
<proteinExistence type="inferred from homology"/>
<gene>
    <name evidence="3" type="ORF">BVRB_029210</name>
</gene>
<evidence type="ECO:0000256" key="2">
    <source>
        <dbReference type="RuleBase" id="RU365003"/>
    </source>
</evidence>
<dbReference type="Gramene" id="KMS93662">
    <property type="protein sequence ID" value="KMS93662"/>
    <property type="gene ID" value="BVRB_029210"/>
</dbReference>
<dbReference type="Proteomes" id="UP000035740">
    <property type="component" value="Unassembled WGS sequence"/>
</dbReference>
<name>A0A0J8B197_BETVV</name>
<comment type="similarity">
    <text evidence="1 2">Belongs to the peroxin-16 family.</text>
</comment>